<keyword evidence="1" id="KW-0805">Transcription regulation</keyword>
<feature type="region of interest" description="Disordered" evidence="5">
    <location>
        <begin position="1"/>
        <end position="25"/>
    </location>
</feature>
<evidence type="ECO:0000256" key="3">
    <source>
        <dbReference type="ARBA" id="ARBA00023163"/>
    </source>
</evidence>
<dbReference type="InterPro" id="IPR017884">
    <property type="entry name" value="SANT_dom"/>
</dbReference>
<keyword evidence="2" id="KW-0238">DNA-binding</keyword>
<dbReference type="SMART" id="SM00717">
    <property type="entry name" value="SANT"/>
    <property type="match status" value="1"/>
</dbReference>
<feature type="compositionally biased region" description="Polar residues" evidence="5">
    <location>
        <begin position="495"/>
        <end position="510"/>
    </location>
</feature>
<dbReference type="InterPro" id="IPR017930">
    <property type="entry name" value="Myb_dom"/>
</dbReference>
<dbReference type="Pfam" id="PF04433">
    <property type="entry name" value="SWIRM"/>
    <property type="match status" value="1"/>
</dbReference>
<evidence type="ECO:0000313" key="11">
    <source>
        <dbReference type="Proteomes" id="UP000886520"/>
    </source>
</evidence>
<evidence type="ECO:0000256" key="2">
    <source>
        <dbReference type="ARBA" id="ARBA00023125"/>
    </source>
</evidence>
<gene>
    <name evidence="10" type="ORF">GOP47_0016705</name>
</gene>
<evidence type="ECO:0000256" key="5">
    <source>
        <dbReference type="SAM" id="MobiDB-lite"/>
    </source>
</evidence>
<dbReference type="EMBL" id="JABFUD020000016">
    <property type="protein sequence ID" value="KAI5068360.1"/>
    <property type="molecule type" value="Genomic_DNA"/>
</dbReference>
<sequence>MTEVVRIAPRGEEEGGSREGKPISDAAGSPVVAQVAAPLDHHTVKKEDGLPSSSPNLGAAVNKVTYRIPSYAGWFSWDKIHSIEQRALPEFFDGNSLSKTPKVYKEYRDFIVNRYREHPQRSLTYSEVRKMLVGDVNLIRKVFDCIEYWGLINNHTAIENKNQTAATDSAHASHMSGNIPPGIRIVYPCKIVHPKGQVPSNERPASISNLASHKDLFTGWSPMNLQAVPIEESIDRQASQSCSNCGMNGESKWFENKKKTGFILCEACFSAGDGYLKDDFTLAETTSESERNHLAWTKEEALRLLEAIEKHGENWDRVALHVGTKSKAECIMHFMKLPFGDQFCSGIMSLDALAASRSTDETIVKNTKVEQRDSKGGGEALELHDNEELLESIEDADGPPTKWRRLNPLADSSNPILAQVAFLSAMVGPRVAAATAQAALMAISEDDPVAAQFLSAVQPGHKDPFLPTTTSKDSSKADEEKKEDAVMRTEEHVQSSKTGEVETSSSKENLPSTTQIRAAIATAIGAVAANAKLLADQEERETEYLMATIIENQLKKLESKVQHFEELEHLLEVDHGHVERAQMQLESSVSLYVNHSRRSQHSFCRQSSLTWGDIHYGQQSLEACPGSKCSGLFFGTMIF</sequence>
<evidence type="ECO:0000259" key="8">
    <source>
        <dbReference type="PROSITE" id="PS51293"/>
    </source>
</evidence>
<evidence type="ECO:0000313" key="10">
    <source>
        <dbReference type="EMBL" id="KAI5068360.1"/>
    </source>
</evidence>
<dbReference type="Gene3D" id="1.10.10.60">
    <property type="entry name" value="Homeodomain-like"/>
    <property type="match status" value="1"/>
</dbReference>
<dbReference type="CDD" id="cd00167">
    <property type="entry name" value="SANT"/>
    <property type="match status" value="1"/>
</dbReference>
<dbReference type="OrthoDB" id="118550at2759"/>
<dbReference type="PROSITE" id="PS50090">
    <property type="entry name" value="MYB_LIKE"/>
    <property type="match status" value="1"/>
</dbReference>
<dbReference type="PROSITE" id="PS51294">
    <property type="entry name" value="HTH_MYB"/>
    <property type="match status" value="1"/>
</dbReference>
<evidence type="ECO:0000259" key="6">
    <source>
        <dbReference type="PROSITE" id="PS50090"/>
    </source>
</evidence>
<dbReference type="FunFam" id="1.10.10.60:FF:000014">
    <property type="entry name" value="SWI/SNF complex subunit SMARCC2 isoform C"/>
    <property type="match status" value="1"/>
</dbReference>
<accession>A0A9D4UI82</accession>
<dbReference type="PANTHER" id="PTHR12802">
    <property type="entry name" value="SWI/SNF COMPLEX-RELATED"/>
    <property type="match status" value="1"/>
</dbReference>
<evidence type="ECO:0008006" key="12">
    <source>
        <dbReference type="Google" id="ProtNLM"/>
    </source>
</evidence>
<feature type="compositionally biased region" description="Basic and acidic residues" evidence="5">
    <location>
        <begin position="473"/>
        <end position="494"/>
    </location>
</feature>
<dbReference type="SUPFAM" id="SSF46689">
    <property type="entry name" value="Homeodomain-like"/>
    <property type="match status" value="2"/>
</dbReference>
<proteinExistence type="predicted"/>
<comment type="caution">
    <text evidence="10">The sequence shown here is derived from an EMBL/GenBank/DDBJ whole genome shotgun (WGS) entry which is preliminary data.</text>
</comment>
<dbReference type="InterPro" id="IPR001005">
    <property type="entry name" value="SANT/Myb"/>
</dbReference>
<dbReference type="InterPro" id="IPR032451">
    <property type="entry name" value="SMARCC_C"/>
</dbReference>
<name>A0A9D4UI82_ADICA</name>
<dbReference type="Pfam" id="PF16495">
    <property type="entry name" value="SWIRM-assoc_1"/>
    <property type="match status" value="1"/>
</dbReference>
<protein>
    <recommendedName>
        <fullName evidence="12">SWI/SNF complex subunit SWI3A</fullName>
    </recommendedName>
</protein>
<feature type="domain" description="Myb-like" evidence="6">
    <location>
        <begin position="288"/>
        <end position="338"/>
    </location>
</feature>
<dbReference type="FunFam" id="1.10.10.10:FF:000020">
    <property type="entry name" value="SWI/SNF complex subunit SMARCC2 isoform c"/>
    <property type="match status" value="1"/>
</dbReference>
<feature type="compositionally biased region" description="Basic and acidic residues" evidence="5">
    <location>
        <begin position="9"/>
        <end position="22"/>
    </location>
</feature>
<dbReference type="Gene3D" id="1.10.10.10">
    <property type="entry name" value="Winged helix-like DNA-binding domain superfamily/Winged helix DNA-binding domain"/>
    <property type="match status" value="1"/>
</dbReference>
<evidence type="ECO:0000256" key="4">
    <source>
        <dbReference type="ARBA" id="ARBA00023242"/>
    </source>
</evidence>
<dbReference type="GO" id="GO:0005634">
    <property type="term" value="C:nucleus"/>
    <property type="evidence" value="ECO:0007669"/>
    <property type="project" value="UniProtKB-ARBA"/>
</dbReference>
<keyword evidence="4" id="KW-0539">Nucleus</keyword>
<dbReference type="Proteomes" id="UP000886520">
    <property type="component" value="Chromosome 16"/>
</dbReference>
<dbReference type="PROSITE" id="PS50934">
    <property type="entry name" value="SWIRM"/>
    <property type="match status" value="1"/>
</dbReference>
<dbReference type="PANTHER" id="PTHR12802:SF140">
    <property type="entry name" value="SWI_SNF COMPLEX SUBUNIT SWI3A"/>
    <property type="match status" value="1"/>
</dbReference>
<feature type="domain" description="SANT" evidence="8">
    <location>
        <begin position="296"/>
        <end position="342"/>
    </location>
</feature>
<keyword evidence="3" id="KW-0804">Transcription</keyword>
<dbReference type="PROSITE" id="PS51293">
    <property type="entry name" value="SANT"/>
    <property type="match status" value="1"/>
</dbReference>
<dbReference type="InterPro" id="IPR009057">
    <property type="entry name" value="Homeodomain-like_sf"/>
</dbReference>
<dbReference type="InterPro" id="IPR036388">
    <property type="entry name" value="WH-like_DNA-bd_sf"/>
</dbReference>
<dbReference type="Pfam" id="PF00249">
    <property type="entry name" value="Myb_DNA-binding"/>
    <property type="match status" value="1"/>
</dbReference>
<keyword evidence="11" id="KW-1185">Reference proteome</keyword>
<organism evidence="10 11">
    <name type="scientific">Adiantum capillus-veneris</name>
    <name type="common">Maidenhair fern</name>
    <dbReference type="NCBI Taxonomy" id="13818"/>
    <lineage>
        <taxon>Eukaryota</taxon>
        <taxon>Viridiplantae</taxon>
        <taxon>Streptophyta</taxon>
        <taxon>Embryophyta</taxon>
        <taxon>Tracheophyta</taxon>
        <taxon>Polypodiopsida</taxon>
        <taxon>Polypodiidae</taxon>
        <taxon>Polypodiales</taxon>
        <taxon>Pteridineae</taxon>
        <taxon>Pteridaceae</taxon>
        <taxon>Vittarioideae</taxon>
        <taxon>Adiantum</taxon>
    </lineage>
</organism>
<evidence type="ECO:0000259" key="9">
    <source>
        <dbReference type="PROSITE" id="PS51294"/>
    </source>
</evidence>
<dbReference type="InterPro" id="IPR007526">
    <property type="entry name" value="SWIRM"/>
</dbReference>
<feature type="domain" description="SWIRM" evidence="7">
    <location>
        <begin position="66"/>
        <end position="163"/>
    </location>
</feature>
<feature type="region of interest" description="Disordered" evidence="5">
    <location>
        <begin position="460"/>
        <end position="510"/>
    </location>
</feature>
<evidence type="ECO:0000256" key="1">
    <source>
        <dbReference type="ARBA" id="ARBA00023015"/>
    </source>
</evidence>
<dbReference type="AlphaFoldDB" id="A0A9D4UI82"/>
<reference evidence="10" key="1">
    <citation type="submission" date="2021-01" db="EMBL/GenBank/DDBJ databases">
        <title>Adiantum capillus-veneris genome.</title>
        <authorList>
            <person name="Fang Y."/>
            <person name="Liao Q."/>
        </authorList>
    </citation>
    <scope>NUCLEOTIDE SEQUENCE</scope>
    <source>
        <strain evidence="10">H3</strain>
        <tissue evidence="10">Leaf</tissue>
    </source>
</reference>
<feature type="domain" description="HTH myb-type" evidence="9">
    <location>
        <begin position="288"/>
        <end position="330"/>
    </location>
</feature>
<dbReference type="GO" id="GO:0003677">
    <property type="term" value="F:DNA binding"/>
    <property type="evidence" value="ECO:0007669"/>
    <property type="project" value="UniProtKB-KW"/>
</dbReference>
<evidence type="ECO:0000259" key="7">
    <source>
        <dbReference type="PROSITE" id="PS50934"/>
    </source>
</evidence>